<keyword evidence="3" id="KW-1003">Cell membrane</keyword>
<dbReference type="AlphaFoldDB" id="A0A976BF29"/>
<comment type="similarity">
    <text evidence="1">Belongs to the ABC transporter superfamily.</text>
</comment>
<dbReference type="PROSITE" id="PS50893">
    <property type="entry name" value="ABC_TRANSPORTER_2"/>
    <property type="match status" value="1"/>
</dbReference>
<protein>
    <submittedName>
        <fullName evidence="8">ABC transporter ATP-binding protein</fullName>
    </submittedName>
    <submittedName>
        <fullName evidence="9">Copper transport ATP-binding protein NosF</fullName>
    </submittedName>
</protein>
<dbReference type="SMART" id="SM00382">
    <property type="entry name" value="AAA"/>
    <property type="match status" value="1"/>
</dbReference>
<dbReference type="InterPro" id="IPR003593">
    <property type="entry name" value="AAA+_ATPase"/>
</dbReference>
<keyword evidence="4" id="KW-0997">Cell inner membrane</keyword>
<dbReference type="Pfam" id="PF00005">
    <property type="entry name" value="ABC_tran"/>
    <property type="match status" value="1"/>
</dbReference>
<keyword evidence="2" id="KW-0813">Transport</keyword>
<dbReference type="GO" id="GO:0005524">
    <property type="term" value="F:ATP binding"/>
    <property type="evidence" value="ECO:0007669"/>
    <property type="project" value="UniProtKB-KW"/>
</dbReference>
<dbReference type="InterPro" id="IPR003439">
    <property type="entry name" value="ABC_transporter-like_ATP-bd"/>
</dbReference>
<dbReference type="InterPro" id="IPR017871">
    <property type="entry name" value="ABC_transporter-like_CS"/>
</dbReference>
<reference evidence="9 10" key="1">
    <citation type="submission" date="2018-01" db="EMBL/GenBank/DDBJ databases">
        <authorList>
            <person name="Clerissi C."/>
        </authorList>
    </citation>
    <scope>NUCLEOTIDE SEQUENCE [LARGE SCALE GENOMIC DNA]</scope>
    <source>
        <strain evidence="9">Cupriavidus oxalaticus LMG 2235</strain>
    </source>
</reference>
<evidence type="ECO:0000256" key="6">
    <source>
        <dbReference type="ARBA" id="ARBA00022840"/>
    </source>
</evidence>
<organism evidence="9 10">
    <name type="scientific">Cupriavidus oxalaticus</name>
    <dbReference type="NCBI Taxonomy" id="96344"/>
    <lineage>
        <taxon>Bacteria</taxon>
        <taxon>Pseudomonadati</taxon>
        <taxon>Pseudomonadota</taxon>
        <taxon>Betaproteobacteria</taxon>
        <taxon>Burkholderiales</taxon>
        <taxon>Burkholderiaceae</taxon>
        <taxon>Cupriavidus</taxon>
    </lineage>
</organism>
<dbReference type="PROSITE" id="PS00211">
    <property type="entry name" value="ABC_TRANSPORTER_1"/>
    <property type="match status" value="1"/>
</dbReference>
<reference evidence="8 11" key="2">
    <citation type="submission" date="2021-02" db="EMBL/GenBank/DDBJ databases">
        <title>Complete Genome Sequence of Cupriavidus oxalaticus Strain Ox1, a Soil Oxalate-Degrading Species.</title>
        <authorList>
            <person name="Palmieri F."/>
            <person name="Udriet P."/>
            <person name="Deuasquier M."/>
            <person name="Beaudoing E."/>
            <person name="Johnson S.L."/>
            <person name="Davenport K.W."/>
            <person name="Chain P.S."/>
            <person name="Bindschedler S."/>
            <person name="Junier P."/>
        </authorList>
    </citation>
    <scope>NUCLEOTIDE SEQUENCE [LARGE SCALE GENOMIC DNA]</scope>
    <source>
        <strain evidence="8 11">Ox1</strain>
    </source>
</reference>
<dbReference type="Gene3D" id="3.40.50.300">
    <property type="entry name" value="P-loop containing nucleotide triphosphate hydrolases"/>
    <property type="match status" value="1"/>
</dbReference>
<dbReference type="RefSeq" id="WP_063238376.1">
    <property type="nucleotide sequence ID" value="NZ_CP069810.1"/>
</dbReference>
<dbReference type="PANTHER" id="PTHR43335">
    <property type="entry name" value="ABC TRANSPORTER, ATP-BINDING PROTEIN"/>
    <property type="match status" value="1"/>
</dbReference>
<dbReference type="OrthoDB" id="9804819at2"/>
<dbReference type="InterPro" id="IPR027417">
    <property type="entry name" value="P-loop_NTPase"/>
</dbReference>
<keyword evidence="4" id="KW-0472">Membrane</keyword>
<keyword evidence="5" id="KW-0547">Nucleotide-binding</keyword>
<name>A0A976BF29_9BURK</name>
<evidence type="ECO:0000256" key="2">
    <source>
        <dbReference type="ARBA" id="ARBA00022448"/>
    </source>
</evidence>
<evidence type="ECO:0000313" key="11">
    <source>
        <dbReference type="Proteomes" id="UP000623307"/>
    </source>
</evidence>
<evidence type="ECO:0000256" key="5">
    <source>
        <dbReference type="ARBA" id="ARBA00022741"/>
    </source>
</evidence>
<dbReference type="GO" id="GO:0016887">
    <property type="term" value="F:ATP hydrolysis activity"/>
    <property type="evidence" value="ECO:0007669"/>
    <property type="project" value="InterPro"/>
</dbReference>
<evidence type="ECO:0000259" key="7">
    <source>
        <dbReference type="PROSITE" id="PS50893"/>
    </source>
</evidence>
<dbReference type="PANTHER" id="PTHR43335:SF4">
    <property type="entry name" value="ABC TRANSPORTER, ATP-BINDING PROTEIN"/>
    <property type="match status" value="1"/>
</dbReference>
<sequence length="315" mass="34076">MLRPAIIDMHDAIVLAGVSRHFGALRAVDDVSLSVGQGELLGLIGHNGAGKSTLFRMMLGLLPPTHGTLRVAGADVGSRAFRAARRGIGYLPEHLVLYDNLSGLETLRFFARLKGAHADACAPMLDQVGLSAAAARPVREYSKGMRQRLGFAQALLGAPRVLFLDEPTNGLDPAAIRDFYRMLNALRERGVTIVITSHILAELQQRIDRFAILAAGRLQATGSLEALRAQAGLPLTLLLRLEPGAREHALRLLRTQAYGMIEVVEGEPDELTVRCPVAAKMPVLAALQPLAGRLRDLQIREPSLEDLFLGMRGQA</sequence>
<dbReference type="SUPFAM" id="SSF52540">
    <property type="entry name" value="P-loop containing nucleoside triphosphate hydrolases"/>
    <property type="match status" value="1"/>
</dbReference>
<feature type="domain" description="ABC transporter" evidence="7">
    <location>
        <begin position="13"/>
        <end position="240"/>
    </location>
</feature>
<keyword evidence="6 9" id="KW-0067">ATP-binding</keyword>
<dbReference type="EMBL" id="CP069812">
    <property type="protein sequence ID" value="QRQ95204.1"/>
    <property type="molecule type" value="Genomic_DNA"/>
</dbReference>
<evidence type="ECO:0000313" key="10">
    <source>
        <dbReference type="Proteomes" id="UP000256862"/>
    </source>
</evidence>
<dbReference type="Proteomes" id="UP000623307">
    <property type="component" value="Chromosome 2"/>
</dbReference>
<evidence type="ECO:0000256" key="3">
    <source>
        <dbReference type="ARBA" id="ARBA00022475"/>
    </source>
</evidence>
<evidence type="ECO:0000313" key="9">
    <source>
        <dbReference type="EMBL" id="SPC17151.1"/>
    </source>
</evidence>
<gene>
    <name evidence="9" type="primary">nosF</name>
    <name evidence="9" type="ORF">CO2235_90025</name>
    <name evidence="8" type="ORF">JTE92_17235</name>
</gene>
<dbReference type="CDD" id="cd03230">
    <property type="entry name" value="ABC_DR_subfamily_A"/>
    <property type="match status" value="1"/>
</dbReference>
<evidence type="ECO:0000313" key="8">
    <source>
        <dbReference type="EMBL" id="QRQ95204.1"/>
    </source>
</evidence>
<evidence type="ECO:0000256" key="4">
    <source>
        <dbReference type="ARBA" id="ARBA00022519"/>
    </source>
</evidence>
<accession>A0A976BF29</accession>
<evidence type="ECO:0000256" key="1">
    <source>
        <dbReference type="ARBA" id="ARBA00005417"/>
    </source>
</evidence>
<dbReference type="GeneID" id="303491296"/>
<dbReference type="Proteomes" id="UP000256862">
    <property type="component" value="Chromosome CO2235"/>
</dbReference>
<keyword evidence="11" id="KW-1185">Reference proteome</keyword>
<dbReference type="EMBL" id="OGUS01000131">
    <property type="protein sequence ID" value="SPC17151.1"/>
    <property type="molecule type" value="Genomic_DNA"/>
</dbReference>
<proteinExistence type="inferred from homology"/>